<protein>
    <submittedName>
        <fullName evidence="1">Uncharacterized protein</fullName>
    </submittedName>
</protein>
<evidence type="ECO:0000313" key="1">
    <source>
        <dbReference type="EMBL" id="MPC69714.1"/>
    </source>
</evidence>
<proteinExistence type="predicted"/>
<dbReference type="EMBL" id="VSRR010029866">
    <property type="protein sequence ID" value="MPC69714.1"/>
    <property type="molecule type" value="Genomic_DNA"/>
</dbReference>
<comment type="caution">
    <text evidence="1">The sequence shown here is derived from an EMBL/GenBank/DDBJ whole genome shotgun (WGS) entry which is preliminary data.</text>
</comment>
<name>A0A5B7HMF9_PORTR</name>
<dbReference type="Proteomes" id="UP000324222">
    <property type="component" value="Unassembled WGS sequence"/>
</dbReference>
<organism evidence="1 2">
    <name type="scientific">Portunus trituberculatus</name>
    <name type="common">Swimming crab</name>
    <name type="synonym">Neptunus trituberculatus</name>
    <dbReference type="NCBI Taxonomy" id="210409"/>
    <lineage>
        <taxon>Eukaryota</taxon>
        <taxon>Metazoa</taxon>
        <taxon>Ecdysozoa</taxon>
        <taxon>Arthropoda</taxon>
        <taxon>Crustacea</taxon>
        <taxon>Multicrustacea</taxon>
        <taxon>Malacostraca</taxon>
        <taxon>Eumalacostraca</taxon>
        <taxon>Eucarida</taxon>
        <taxon>Decapoda</taxon>
        <taxon>Pleocyemata</taxon>
        <taxon>Brachyura</taxon>
        <taxon>Eubrachyura</taxon>
        <taxon>Portunoidea</taxon>
        <taxon>Portunidae</taxon>
        <taxon>Portuninae</taxon>
        <taxon>Portunus</taxon>
    </lineage>
</organism>
<evidence type="ECO:0000313" key="2">
    <source>
        <dbReference type="Proteomes" id="UP000324222"/>
    </source>
</evidence>
<sequence length="70" mass="8003">MKDATVSLHLPRRSWILPRISCRDNTWCPPGTEDTLHLLKNGTLPRISCCDNVLPFRMRGHAASLHLLRN</sequence>
<keyword evidence="2" id="KW-1185">Reference proteome</keyword>
<accession>A0A5B7HMF9</accession>
<reference evidence="1 2" key="1">
    <citation type="submission" date="2019-05" db="EMBL/GenBank/DDBJ databases">
        <title>Another draft genome of Portunus trituberculatus and its Hox gene families provides insights of decapod evolution.</title>
        <authorList>
            <person name="Jeong J.-H."/>
            <person name="Song I."/>
            <person name="Kim S."/>
            <person name="Choi T."/>
            <person name="Kim D."/>
            <person name="Ryu S."/>
            <person name="Kim W."/>
        </authorList>
    </citation>
    <scope>NUCLEOTIDE SEQUENCE [LARGE SCALE GENOMIC DNA]</scope>
    <source>
        <tissue evidence="1">Muscle</tissue>
    </source>
</reference>
<dbReference type="AlphaFoldDB" id="A0A5B7HMF9"/>
<gene>
    <name evidence="1" type="ORF">E2C01_063945</name>
</gene>